<reference evidence="3 4" key="1">
    <citation type="submission" date="2015-09" db="EMBL/GenBank/DDBJ databases">
        <authorList>
            <consortium name="Swine Surveillance"/>
        </authorList>
    </citation>
    <scope>NUCLEOTIDE SEQUENCE [LARGE SCALE GENOMIC DNA]</scope>
    <source>
        <strain evidence="3 4">CECT 8399</strain>
    </source>
</reference>
<name>A0A0P1H6U0_9RHOB</name>
<proteinExistence type="inferred from homology"/>
<dbReference type="NCBIfam" id="TIGR01819">
    <property type="entry name" value="F420_cofD"/>
    <property type="match status" value="1"/>
</dbReference>
<dbReference type="PANTHER" id="PTHR43007">
    <property type="entry name" value="2-PHOSPHO-L-LACTATE TRANSFERASE"/>
    <property type="match status" value="1"/>
</dbReference>
<dbReference type="InterPro" id="IPR002882">
    <property type="entry name" value="CofD"/>
</dbReference>
<dbReference type="PANTHER" id="PTHR43007:SF1">
    <property type="entry name" value="2-PHOSPHO-L-LACTATE TRANSFERASE"/>
    <property type="match status" value="1"/>
</dbReference>
<dbReference type="Gene3D" id="3.40.50.10680">
    <property type="entry name" value="CofD-like domains"/>
    <property type="match status" value="1"/>
</dbReference>
<dbReference type="InterPro" id="IPR010115">
    <property type="entry name" value="FbiA/CofD"/>
</dbReference>
<dbReference type="Proteomes" id="UP000051326">
    <property type="component" value="Unassembled WGS sequence"/>
</dbReference>
<dbReference type="SUPFAM" id="SSF142338">
    <property type="entry name" value="CofD-like"/>
    <property type="match status" value="1"/>
</dbReference>
<evidence type="ECO:0000313" key="4">
    <source>
        <dbReference type="Proteomes" id="UP000051326"/>
    </source>
</evidence>
<dbReference type="Gene3D" id="1.10.8.240">
    <property type="entry name" value="CofD-like domain"/>
    <property type="match status" value="1"/>
</dbReference>
<dbReference type="HAMAP" id="MF_01257">
    <property type="entry name" value="CofD"/>
    <property type="match status" value="1"/>
</dbReference>
<dbReference type="InterPro" id="IPR038136">
    <property type="entry name" value="CofD-like_dom_sf"/>
</dbReference>
<evidence type="ECO:0000313" key="3">
    <source>
        <dbReference type="EMBL" id="CUH98636.1"/>
    </source>
</evidence>
<sequence>MSSAQKHKVTLLAGGVGGAKMAEGLAALPDVALSVIGNVADDDDFHGLWVSPDIDTLTYSLADLIDRTQGWGVADESHRALETLNRLGADTWMSLGDRDFGLHIHRTMRRLKGDRPSDIARDVSRAFGVQAEILLPTDNKVQTRVRTDAGWLSFQEYFVRERCAPEVRELAFDGLAQARPAPEALAAIRQADLIVIAPSNPLVSIAPILGVPGITAALRAARAPKVAVSPFIGGKVVKGPADRMMAALGERADAAGVAARYRGLADTLVIDHADAGLAGEIRAMGLAPVCSEILMTTQEDKARLAREVADLGLARANRETAA</sequence>
<dbReference type="AlphaFoldDB" id="A0A0P1H6U0"/>
<protein>
    <submittedName>
        <fullName evidence="3">LPPG:FO 2-phospho-L-lactate transferase</fullName>
    </submittedName>
</protein>
<dbReference type="GO" id="GO:0043743">
    <property type="term" value="F:LPPG:FO 2-phospho-L-lactate transferase activity"/>
    <property type="evidence" value="ECO:0007669"/>
    <property type="project" value="InterPro"/>
</dbReference>
<dbReference type="CDD" id="cd07186">
    <property type="entry name" value="CofD_like"/>
    <property type="match status" value="1"/>
</dbReference>
<dbReference type="STRING" id="1396826.PHA8399_00750"/>
<dbReference type="EMBL" id="CYSR01000009">
    <property type="protein sequence ID" value="CUH98636.1"/>
    <property type="molecule type" value="Genomic_DNA"/>
</dbReference>
<organism evidence="3 4">
    <name type="scientific">Leisingera aquaemixtae</name>
    <dbReference type="NCBI Taxonomy" id="1396826"/>
    <lineage>
        <taxon>Bacteria</taxon>
        <taxon>Pseudomonadati</taxon>
        <taxon>Pseudomonadota</taxon>
        <taxon>Alphaproteobacteria</taxon>
        <taxon>Rhodobacterales</taxon>
        <taxon>Roseobacteraceae</taxon>
        <taxon>Leisingera</taxon>
    </lineage>
</organism>
<dbReference type="RefSeq" id="WP_058284842.1">
    <property type="nucleotide sequence ID" value="NZ_CYSR01000009.1"/>
</dbReference>
<evidence type="ECO:0000256" key="1">
    <source>
        <dbReference type="ARBA" id="ARBA00022679"/>
    </source>
</evidence>
<dbReference type="Pfam" id="PF01933">
    <property type="entry name" value="CofD"/>
    <property type="match status" value="1"/>
</dbReference>
<dbReference type="GO" id="GO:0000287">
    <property type="term" value="F:magnesium ion binding"/>
    <property type="evidence" value="ECO:0007669"/>
    <property type="project" value="InterPro"/>
</dbReference>
<gene>
    <name evidence="3" type="ORF">PHA8399_00750</name>
</gene>
<accession>A0A0P1H6U0</accession>
<keyword evidence="1 3" id="KW-0808">Transferase</keyword>
<evidence type="ECO:0000256" key="2">
    <source>
        <dbReference type="ARBA" id="ARBA00022842"/>
    </source>
</evidence>
<keyword evidence="2" id="KW-0460">Magnesium</keyword>